<reference evidence="1" key="1">
    <citation type="submission" date="2019-04" db="EMBL/GenBank/DDBJ databases">
        <title>Microbes associate with the intestines of laboratory mice.</title>
        <authorList>
            <person name="Navarre W."/>
            <person name="Wong E."/>
            <person name="Huang K."/>
            <person name="Tropini C."/>
            <person name="Ng K."/>
            <person name="Yu B."/>
        </authorList>
    </citation>
    <scope>NUCLEOTIDE SEQUENCE</scope>
    <source>
        <strain evidence="1">NM09_H32</strain>
    </source>
</reference>
<proteinExistence type="predicted"/>
<evidence type="ECO:0000313" key="1">
    <source>
        <dbReference type="EMBL" id="TGY66463.1"/>
    </source>
</evidence>
<comment type="caution">
    <text evidence="1">The sequence shown here is derived from an EMBL/GenBank/DDBJ whole genome shotgun (WGS) entry which is preliminary data.</text>
</comment>
<gene>
    <name evidence="1" type="ORF">E5336_03995</name>
</gene>
<protein>
    <submittedName>
        <fullName evidence="1">Uncharacterized protein</fullName>
    </submittedName>
</protein>
<accession>A0AC61R8V6</accession>
<name>A0AC61R8V6_9FIRM</name>
<dbReference type="Proteomes" id="UP000308836">
    <property type="component" value="Unassembled WGS sequence"/>
</dbReference>
<evidence type="ECO:0000313" key="2">
    <source>
        <dbReference type="Proteomes" id="UP000308836"/>
    </source>
</evidence>
<sequence length="169" mass="19520">MLGNENLRMAAYECGRFQGFESHLQVLKAQYASKANEVAMRQWEELIAEVKMFMDDQQPNILYSFSKRNGIIAAQGFTIDFYPPAHTFANRLMKLRSQILLAMANVDCGSGLYNVLDSLYIMVLYALYDDESGRHLVRWKSEHEKNLRAWMDPADVDEMIQSVLEEILI</sequence>
<dbReference type="EMBL" id="SRYG01000006">
    <property type="protein sequence ID" value="TGY66463.1"/>
    <property type="molecule type" value="Genomic_DNA"/>
</dbReference>
<keyword evidence="2" id="KW-1185">Reference proteome</keyword>
<organism evidence="1 2">
    <name type="scientific">Dubosiella muris</name>
    <dbReference type="NCBI Taxonomy" id="3038133"/>
    <lineage>
        <taxon>Bacteria</taxon>
        <taxon>Bacillati</taxon>
        <taxon>Bacillota</taxon>
        <taxon>Erysipelotrichia</taxon>
        <taxon>Erysipelotrichales</taxon>
        <taxon>Erysipelotrichaceae</taxon>
        <taxon>Dubosiella</taxon>
    </lineage>
</organism>